<gene>
    <name evidence="1" type="ORF">ACFFJ8_23995</name>
</gene>
<organism evidence="1 2">
    <name type="scientific">Paenibacillus mendelii</name>
    <dbReference type="NCBI Taxonomy" id="206163"/>
    <lineage>
        <taxon>Bacteria</taxon>
        <taxon>Bacillati</taxon>
        <taxon>Bacillota</taxon>
        <taxon>Bacilli</taxon>
        <taxon>Bacillales</taxon>
        <taxon>Paenibacillaceae</taxon>
        <taxon>Paenibacillus</taxon>
    </lineage>
</organism>
<keyword evidence="2" id="KW-1185">Reference proteome</keyword>
<reference evidence="1 2" key="1">
    <citation type="submission" date="2024-09" db="EMBL/GenBank/DDBJ databases">
        <authorList>
            <person name="Sun Q."/>
            <person name="Mori K."/>
        </authorList>
    </citation>
    <scope>NUCLEOTIDE SEQUENCE [LARGE SCALE GENOMIC DNA]</scope>
    <source>
        <strain evidence="1 2">CCM 4839</strain>
    </source>
</reference>
<evidence type="ECO:0000313" key="2">
    <source>
        <dbReference type="Proteomes" id="UP001589818"/>
    </source>
</evidence>
<dbReference type="RefSeq" id="WP_204815548.1">
    <property type="nucleotide sequence ID" value="NZ_JANHOF010000001.1"/>
</dbReference>
<dbReference type="EMBL" id="JBHLVF010000041">
    <property type="protein sequence ID" value="MFC0394407.1"/>
    <property type="molecule type" value="Genomic_DNA"/>
</dbReference>
<proteinExistence type="predicted"/>
<protein>
    <submittedName>
        <fullName evidence="1">Uncharacterized protein</fullName>
    </submittedName>
</protein>
<name>A0ABV6JEW7_9BACL</name>
<accession>A0ABV6JEW7</accession>
<dbReference type="Proteomes" id="UP001589818">
    <property type="component" value="Unassembled WGS sequence"/>
</dbReference>
<evidence type="ECO:0000313" key="1">
    <source>
        <dbReference type="EMBL" id="MFC0394407.1"/>
    </source>
</evidence>
<sequence>MEDNDDVIKYFHKIPDRLVFAFSSSLATEFLPLLNKYRLAINEQITGYTFEFAETVAQKMIGVYNYASLPDIKRHAILSTLYAAVKLNRWAAMGLFDKMLTGVKEEQEAYAIAAGLREDVDCYMRLYDRSPKKDLHPAIQVVWELCEKKERERREKLSTLADLFS</sequence>
<comment type="caution">
    <text evidence="1">The sequence shown here is derived from an EMBL/GenBank/DDBJ whole genome shotgun (WGS) entry which is preliminary data.</text>
</comment>